<evidence type="ECO:0000313" key="2">
    <source>
        <dbReference type="EMBL" id="JAH25169.1"/>
    </source>
</evidence>
<reference evidence="2" key="2">
    <citation type="journal article" date="2015" name="Fish Shellfish Immunol.">
        <title>Early steps in the European eel (Anguilla anguilla)-Vibrio vulnificus interaction in the gills: Role of the RtxA13 toxin.</title>
        <authorList>
            <person name="Callol A."/>
            <person name="Pajuelo D."/>
            <person name="Ebbesson L."/>
            <person name="Teles M."/>
            <person name="MacKenzie S."/>
            <person name="Amaro C."/>
        </authorList>
    </citation>
    <scope>NUCLEOTIDE SEQUENCE</scope>
</reference>
<evidence type="ECO:0000256" key="1">
    <source>
        <dbReference type="SAM" id="MobiDB-lite"/>
    </source>
</evidence>
<organism evidence="2">
    <name type="scientific">Anguilla anguilla</name>
    <name type="common">European freshwater eel</name>
    <name type="synonym">Muraena anguilla</name>
    <dbReference type="NCBI Taxonomy" id="7936"/>
    <lineage>
        <taxon>Eukaryota</taxon>
        <taxon>Metazoa</taxon>
        <taxon>Chordata</taxon>
        <taxon>Craniata</taxon>
        <taxon>Vertebrata</taxon>
        <taxon>Euteleostomi</taxon>
        <taxon>Actinopterygii</taxon>
        <taxon>Neopterygii</taxon>
        <taxon>Teleostei</taxon>
        <taxon>Anguilliformes</taxon>
        <taxon>Anguillidae</taxon>
        <taxon>Anguilla</taxon>
    </lineage>
</organism>
<dbReference type="AlphaFoldDB" id="A0A0E9R7S4"/>
<feature type="compositionally biased region" description="Basic residues" evidence="1">
    <location>
        <begin position="1"/>
        <end position="12"/>
    </location>
</feature>
<name>A0A0E9R7S4_ANGAN</name>
<accession>A0A0E9R7S4</accession>
<protein>
    <submittedName>
        <fullName evidence="2">Uncharacterized protein</fullName>
    </submittedName>
</protein>
<proteinExistence type="predicted"/>
<feature type="region of interest" description="Disordered" evidence="1">
    <location>
        <begin position="1"/>
        <end position="23"/>
    </location>
</feature>
<dbReference type="EMBL" id="GBXM01083408">
    <property type="protein sequence ID" value="JAH25169.1"/>
    <property type="molecule type" value="Transcribed_RNA"/>
</dbReference>
<reference evidence="2" key="1">
    <citation type="submission" date="2014-11" db="EMBL/GenBank/DDBJ databases">
        <authorList>
            <person name="Amaro Gonzalez C."/>
        </authorList>
    </citation>
    <scope>NUCLEOTIDE SEQUENCE</scope>
</reference>
<sequence length="40" mass="5098">MERQHGVRHLRRTQPSPDQSHCRIPKRWFPRRRTWCQMEI</sequence>